<dbReference type="RefSeq" id="WP_183541178.1">
    <property type="nucleotide sequence ID" value="NZ_DASWOY010000024.1"/>
</dbReference>
<comment type="subcellular location">
    <subcellularLocation>
        <location evidence="1">Cell membrane</location>
        <topology evidence="1">Multi-pass membrane protein</topology>
    </subcellularLocation>
</comment>
<protein>
    <submittedName>
        <fullName evidence="9">DHA1 family multidrug resistance protein B-like MFS transporter</fullName>
    </submittedName>
</protein>
<dbReference type="EMBL" id="JACHHV010000048">
    <property type="protein sequence ID" value="MBB5888759.1"/>
    <property type="molecule type" value="Genomic_DNA"/>
</dbReference>
<comment type="caution">
    <text evidence="9">The sequence shown here is derived from an EMBL/GenBank/DDBJ whole genome shotgun (WGS) entry which is preliminary data.</text>
</comment>
<evidence type="ECO:0000256" key="2">
    <source>
        <dbReference type="ARBA" id="ARBA00022448"/>
    </source>
</evidence>
<evidence type="ECO:0000313" key="9">
    <source>
        <dbReference type="EMBL" id="MBB5888759.1"/>
    </source>
</evidence>
<feature type="transmembrane region" description="Helical" evidence="7">
    <location>
        <begin position="217"/>
        <end position="234"/>
    </location>
</feature>
<dbReference type="CDD" id="cd17329">
    <property type="entry name" value="MFS_MdtH_MDR_like"/>
    <property type="match status" value="1"/>
</dbReference>
<evidence type="ECO:0000256" key="1">
    <source>
        <dbReference type="ARBA" id="ARBA00004651"/>
    </source>
</evidence>
<evidence type="ECO:0000256" key="3">
    <source>
        <dbReference type="ARBA" id="ARBA00022475"/>
    </source>
</evidence>
<evidence type="ECO:0000256" key="7">
    <source>
        <dbReference type="SAM" id="Phobius"/>
    </source>
</evidence>
<feature type="transmembrane region" description="Helical" evidence="7">
    <location>
        <begin position="75"/>
        <end position="93"/>
    </location>
</feature>
<dbReference type="InterPro" id="IPR050171">
    <property type="entry name" value="MFS_Transporters"/>
</dbReference>
<dbReference type="AlphaFoldDB" id="A0A841CBJ6"/>
<feature type="transmembrane region" description="Helical" evidence="7">
    <location>
        <begin position="141"/>
        <end position="161"/>
    </location>
</feature>
<feature type="domain" description="Major facilitator superfamily (MFS) profile" evidence="8">
    <location>
        <begin position="1"/>
        <end position="191"/>
    </location>
</feature>
<feature type="transmembrane region" description="Helical" evidence="7">
    <location>
        <begin position="42"/>
        <end position="63"/>
    </location>
</feature>
<feature type="transmembrane region" description="Helical" evidence="7">
    <location>
        <begin position="380"/>
        <end position="399"/>
    </location>
</feature>
<accession>A0A841CBJ6</accession>
<dbReference type="PANTHER" id="PTHR23517:SF3">
    <property type="entry name" value="INTEGRAL MEMBRANE TRANSPORT PROTEIN"/>
    <property type="match status" value="1"/>
</dbReference>
<name>A0A841CBJ6_9LACT</name>
<feature type="transmembrane region" description="Helical" evidence="7">
    <location>
        <begin position="167"/>
        <end position="188"/>
    </location>
</feature>
<dbReference type="Proteomes" id="UP000562464">
    <property type="component" value="Unassembled WGS sequence"/>
</dbReference>
<dbReference type="GO" id="GO:0022857">
    <property type="term" value="F:transmembrane transporter activity"/>
    <property type="evidence" value="ECO:0007669"/>
    <property type="project" value="InterPro"/>
</dbReference>
<keyword evidence="10" id="KW-1185">Reference proteome</keyword>
<dbReference type="PROSITE" id="PS50850">
    <property type="entry name" value="MFS"/>
    <property type="match status" value="1"/>
</dbReference>
<keyword evidence="2" id="KW-0813">Transport</keyword>
<keyword evidence="5 7" id="KW-1133">Transmembrane helix</keyword>
<feature type="transmembrane region" description="Helical" evidence="7">
    <location>
        <begin position="12"/>
        <end position="36"/>
    </location>
</feature>
<feature type="transmembrane region" description="Helical" evidence="7">
    <location>
        <begin position="99"/>
        <end position="120"/>
    </location>
</feature>
<keyword evidence="4 7" id="KW-0812">Transmembrane</keyword>
<organism evidence="9 10">
    <name type="scientific">Lactovum miscens</name>
    <dbReference type="NCBI Taxonomy" id="190387"/>
    <lineage>
        <taxon>Bacteria</taxon>
        <taxon>Bacillati</taxon>
        <taxon>Bacillota</taxon>
        <taxon>Bacilli</taxon>
        <taxon>Lactobacillales</taxon>
        <taxon>Streptococcaceae</taxon>
        <taxon>Lactovum</taxon>
    </lineage>
</organism>
<keyword evidence="6 7" id="KW-0472">Membrane</keyword>
<evidence type="ECO:0000313" key="10">
    <source>
        <dbReference type="Proteomes" id="UP000562464"/>
    </source>
</evidence>
<sequence length="408" mass="45954">MKELRDLGKNLRLRLIIVFLGSFSYGTVFSSMTIYYTEHFGALITGGLLAVSSILAFLSGLLAGFWSDKKGRRSVMLWGAEIFTTSSIVAIFVNSPVCVNYWVTYFSFLFISIGYNFILTSGNAMLIDVSDVHNRKTVFSLDYWAQNLAVIFGAAIGAWLFKPAFFILLIFLFFQTLTTLIITLFFVTETKPPGFPSKFVQDNIFESYKRVVMDKTYLIYLIANILSMSITLQFDNFLPVHLQTDFQTFNFLGFTIYGQRMLTFYLILSCILVVLLMTSLNRLTSTWSNLRAFNVGTMVLSIGMGLSFIWVSFWPIIISSIIYTLGEIIYTPAVQTIGSNLMDPEKIGAYNGASSIRFPASSIVASFYVTLSPVLHKEGITIMMLILAIISCLLMSWTVKLNHTNEKP</sequence>
<evidence type="ECO:0000259" key="8">
    <source>
        <dbReference type="PROSITE" id="PS50850"/>
    </source>
</evidence>
<gene>
    <name evidence="9" type="ORF">HNQ37_001672</name>
</gene>
<keyword evidence="3" id="KW-1003">Cell membrane</keyword>
<dbReference type="InterPro" id="IPR011701">
    <property type="entry name" value="MFS"/>
</dbReference>
<evidence type="ECO:0000256" key="4">
    <source>
        <dbReference type="ARBA" id="ARBA00022692"/>
    </source>
</evidence>
<dbReference type="PANTHER" id="PTHR23517">
    <property type="entry name" value="RESISTANCE PROTEIN MDTM, PUTATIVE-RELATED-RELATED"/>
    <property type="match status" value="1"/>
</dbReference>
<dbReference type="SUPFAM" id="SSF103473">
    <property type="entry name" value="MFS general substrate transporter"/>
    <property type="match status" value="1"/>
</dbReference>
<proteinExistence type="predicted"/>
<evidence type="ECO:0000256" key="5">
    <source>
        <dbReference type="ARBA" id="ARBA00022989"/>
    </source>
</evidence>
<feature type="transmembrane region" description="Helical" evidence="7">
    <location>
        <begin position="262"/>
        <end position="280"/>
    </location>
</feature>
<feature type="transmembrane region" description="Helical" evidence="7">
    <location>
        <begin position="292"/>
        <end position="310"/>
    </location>
</feature>
<dbReference type="GO" id="GO:0005886">
    <property type="term" value="C:plasma membrane"/>
    <property type="evidence" value="ECO:0007669"/>
    <property type="project" value="UniProtKB-SubCell"/>
</dbReference>
<dbReference type="InterPro" id="IPR036259">
    <property type="entry name" value="MFS_trans_sf"/>
</dbReference>
<evidence type="ECO:0000256" key="6">
    <source>
        <dbReference type="ARBA" id="ARBA00023136"/>
    </source>
</evidence>
<dbReference type="Gene3D" id="1.20.1250.20">
    <property type="entry name" value="MFS general substrate transporter like domains"/>
    <property type="match status" value="1"/>
</dbReference>
<dbReference type="InterPro" id="IPR020846">
    <property type="entry name" value="MFS_dom"/>
</dbReference>
<reference evidence="9 10" key="1">
    <citation type="submission" date="2020-08" db="EMBL/GenBank/DDBJ databases">
        <title>Genomic Encyclopedia of Type Strains, Phase IV (KMG-IV): sequencing the most valuable type-strain genomes for metagenomic binning, comparative biology and taxonomic classification.</title>
        <authorList>
            <person name="Goeker M."/>
        </authorList>
    </citation>
    <scope>NUCLEOTIDE SEQUENCE [LARGE SCALE GENOMIC DNA]</scope>
    <source>
        <strain evidence="9 10">DSM 14925</strain>
    </source>
</reference>
<dbReference type="Pfam" id="PF07690">
    <property type="entry name" value="MFS_1"/>
    <property type="match status" value="1"/>
</dbReference>